<accession>A0A944DJL4</accession>
<dbReference type="AlphaFoldDB" id="A0A944DJL4"/>
<dbReference type="Proteomes" id="UP000692896">
    <property type="component" value="Unassembled WGS sequence"/>
</dbReference>
<dbReference type="EMBL" id="JAGGOB010000020">
    <property type="protein sequence ID" value="MBT2328938.1"/>
    <property type="molecule type" value="Genomic_DNA"/>
</dbReference>
<proteinExistence type="predicted"/>
<gene>
    <name evidence="2" type="ORF">J7E47_09430</name>
</gene>
<dbReference type="RefSeq" id="WP_214917745.1">
    <property type="nucleotide sequence ID" value="NZ_JAGGNX010000022.1"/>
</dbReference>
<sequence>MESRFGRGVNVILAAVKKSLARFEFELRRAPNPLKNICAPLAWLSLLGATVAIGGCAFAPNSFRITNAKSTQERIIYPPGAVVRDEKLNLYVETRSLECRKALPTRTSGSVTVSTPYWFDAGLRVLHIEVLSSDLSKIMLTPPARCLNVTVRRAAEQCPQDWIAGEVLSAIEKDEDWGKCIKKDTRLELAAEISEVLPHPADYSGAPREERTYARSPDPSVPEEDKPSAVSLLPAEIVSLHPGTSVCLNTVHLLVGNDPGTWISTPQSCVRLLEGTDGYGRASVARTDTEYTFPNADFFDDQGKATLFEARSWLAIRSVLTTLMPGGAYLYLYYSGKNDVSGKVNWQSSANGSPRVYVPTGEDAKTTPIQVSPILIVQSQPLKLTTRGLPTLANLCQRKGKIEKRCFAFPDFSSIDVLQPFLVDGQLHYEPTGTLTSDIPEISVERHPVATRLFRGRRVAMEFDVSNSSTAVPLQAGDQFGERP</sequence>
<evidence type="ECO:0000313" key="2">
    <source>
        <dbReference type="EMBL" id="MBT2328938.1"/>
    </source>
</evidence>
<evidence type="ECO:0000313" key="3">
    <source>
        <dbReference type="Proteomes" id="UP000692896"/>
    </source>
</evidence>
<feature type="region of interest" description="Disordered" evidence="1">
    <location>
        <begin position="200"/>
        <end position="226"/>
    </location>
</feature>
<name>A0A944DJL4_PSEFL</name>
<comment type="caution">
    <text evidence="2">The sequence shown here is derived from an EMBL/GenBank/DDBJ whole genome shotgun (WGS) entry which is preliminary data.</text>
</comment>
<reference evidence="2" key="1">
    <citation type="submission" date="2021-03" db="EMBL/GenBank/DDBJ databases">
        <title>Genomic analysis provides insights into the functional capacity of soil bacteria communities inhabiting an altitudinal gradient in the Atacama Desert.</title>
        <authorList>
            <person name="Gonzalez M."/>
            <person name="Maldonado J."/>
            <person name="Maza F."/>
            <person name="Hodar C."/>
            <person name="Cortes M."/>
            <person name="Palma R."/>
            <person name="Andreani C."/>
            <person name="Gaete A."/>
            <person name="Vasquez-Dean J."/>
            <person name="Acuna V."/>
            <person name="Aguado M."/>
            <person name="Mandakovic D."/>
            <person name="Latorre M."/>
            <person name="Orellana A."/>
            <person name="Gutierrez R."/>
            <person name="Montecino M."/>
            <person name="Allende M."/>
            <person name="Maass A."/>
            <person name="Cambiazo V."/>
        </authorList>
    </citation>
    <scope>NUCLEOTIDE SEQUENCE</scope>
    <source>
        <strain evidence="2">ISL-25</strain>
    </source>
</reference>
<evidence type="ECO:0000256" key="1">
    <source>
        <dbReference type="SAM" id="MobiDB-lite"/>
    </source>
</evidence>
<protein>
    <submittedName>
        <fullName evidence="2">Uncharacterized protein</fullName>
    </submittedName>
</protein>
<organism evidence="2 3">
    <name type="scientific">Pseudomonas fluorescens</name>
    <dbReference type="NCBI Taxonomy" id="294"/>
    <lineage>
        <taxon>Bacteria</taxon>
        <taxon>Pseudomonadati</taxon>
        <taxon>Pseudomonadota</taxon>
        <taxon>Gammaproteobacteria</taxon>
        <taxon>Pseudomonadales</taxon>
        <taxon>Pseudomonadaceae</taxon>
        <taxon>Pseudomonas</taxon>
    </lineage>
</organism>